<keyword evidence="1" id="KW-0812">Transmembrane</keyword>
<sequence>MKKSTKVVLFSLLVFPGTGHFLLRLWSWGILFMVGTLIPVIFVVKYAYNRANSIMDRIISGEVPLDPAAIQVLIYEKPTGDDALLLGIAHVVLLVCWIGSVAHSYVKAEAGGTQNAPPLLDEKVTGN</sequence>
<protein>
    <submittedName>
        <fullName evidence="2">Uncharacterized protein</fullName>
    </submittedName>
</protein>
<dbReference type="Proteomes" id="UP000478417">
    <property type="component" value="Unassembled WGS sequence"/>
</dbReference>
<dbReference type="EMBL" id="JAAGNX010000003">
    <property type="protein sequence ID" value="NDV63478.1"/>
    <property type="molecule type" value="Genomic_DNA"/>
</dbReference>
<organism evidence="2 3">
    <name type="scientific">Oceanipulchritudo coccoides</name>
    <dbReference type="NCBI Taxonomy" id="2706888"/>
    <lineage>
        <taxon>Bacteria</taxon>
        <taxon>Pseudomonadati</taxon>
        <taxon>Verrucomicrobiota</taxon>
        <taxon>Opitutia</taxon>
        <taxon>Puniceicoccales</taxon>
        <taxon>Oceanipulchritudinaceae</taxon>
        <taxon>Oceanipulchritudo</taxon>
    </lineage>
</organism>
<comment type="caution">
    <text evidence="2">The sequence shown here is derived from an EMBL/GenBank/DDBJ whole genome shotgun (WGS) entry which is preliminary data.</text>
</comment>
<keyword evidence="3" id="KW-1185">Reference proteome</keyword>
<dbReference type="RefSeq" id="WP_163967057.1">
    <property type="nucleotide sequence ID" value="NZ_JAAGNX010000003.1"/>
</dbReference>
<gene>
    <name evidence="2" type="ORF">G0Q06_13515</name>
</gene>
<dbReference type="AlphaFoldDB" id="A0A6B2M3E2"/>
<accession>A0A6B2M3E2</accession>
<name>A0A6B2M3E2_9BACT</name>
<reference evidence="2 3" key="1">
    <citation type="submission" date="2020-02" db="EMBL/GenBank/DDBJ databases">
        <title>Albibacoteraceae fam. nov., the first described family within the subdivision 4 Verrucomicrobia.</title>
        <authorList>
            <person name="Xi F."/>
        </authorList>
    </citation>
    <scope>NUCLEOTIDE SEQUENCE [LARGE SCALE GENOMIC DNA]</scope>
    <source>
        <strain evidence="2 3">CK1056</strain>
    </source>
</reference>
<evidence type="ECO:0000256" key="1">
    <source>
        <dbReference type="SAM" id="Phobius"/>
    </source>
</evidence>
<proteinExistence type="predicted"/>
<evidence type="ECO:0000313" key="3">
    <source>
        <dbReference type="Proteomes" id="UP000478417"/>
    </source>
</evidence>
<keyword evidence="1" id="KW-1133">Transmembrane helix</keyword>
<feature type="transmembrane region" description="Helical" evidence="1">
    <location>
        <begin position="83"/>
        <end position="106"/>
    </location>
</feature>
<evidence type="ECO:0000313" key="2">
    <source>
        <dbReference type="EMBL" id="NDV63478.1"/>
    </source>
</evidence>
<feature type="transmembrane region" description="Helical" evidence="1">
    <location>
        <begin position="29"/>
        <end position="48"/>
    </location>
</feature>
<keyword evidence="1" id="KW-0472">Membrane</keyword>